<gene>
    <name evidence="1" type="ORF">SAMN02910417_02204</name>
</gene>
<dbReference type="Proteomes" id="UP000199228">
    <property type="component" value="Unassembled WGS sequence"/>
</dbReference>
<reference evidence="1 2" key="1">
    <citation type="submission" date="2016-10" db="EMBL/GenBank/DDBJ databases">
        <authorList>
            <person name="de Groot N.N."/>
        </authorList>
    </citation>
    <scope>NUCLEOTIDE SEQUENCE [LARGE SCALE GENOMIC DNA]</scope>
    <source>
        <strain evidence="1 2">DSM 3217</strain>
    </source>
</reference>
<evidence type="ECO:0000313" key="2">
    <source>
        <dbReference type="Proteomes" id="UP000199228"/>
    </source>
</evidence>
<evidence type="ECO:0000313" key="1">
    <source>
        <dbReference type="EMBL" id="SDB29633.1"/>
    </source>
</evidence>
<proteinExistence type="predicted"/>
<name>A0A1G6C9T4_EUBOX</name>
<keyword evidence="2" id="KW-1185">Reference proteome</keyword>
<accession>A0A1G6C9T4</accession>
<organism evidence="1 2">
    <name type="scientific">Eubacterium oxidoreducens</name>
    <dbReference type="NCBI Taxonomy" id="1732"/>
    <lineage>
        <taxon>Bacteria</taxon>
        <taxon>Bacillati</taxon>
        <taxon>Bacillota</taxon>
        <taxon>Clostridia</taxon>
        <taxon>Eubacteriales</taxon>
        <taxon>Eubacteriaceae</taxon>
        <taxon>Eubacterium</taxon>
    </lineage>
</organism>
<dbReference type="RefSeq" id="WP_341443227.1">
    <property type="nucleotide sequence ID" value="NZ_FMXR01000017.1"/>
</dbReference>
<dbReference type="STRING" id="1732.SAMN02910417_02204"/>
<protein>
    <submittedName>
        <fullName evidence="1">Uncharacterized protein</fullName>
    </submittedName>
</protein>
<dbReference type="EMBL" id="FMXR01000017">
    <property type="protein sequence ID" value="SDB29633.1"/>
    <property type="molecule type" value="Genomic_DNA"/>
</dbReference>
<sequence>MNVRQMEFKMERPGLCKVGDHLKVTEGKLPTSYFYTLEHAYAMSANYKNAERLKSLEGVVKDIKETPRGYYVIMEFDEDEI</sequence>
<dbReference type="AlphaFoldDB" id="A0A1G6C9T4"/>